<dbReference type="GO" id="GO:0008242">
    <property type="term" value="F:omega peptidase activity"/>
    <property type="evidence" value="ECO:0007669"/>
    <property type="project" value="UniProtKB-EC"/>
</dbReference>
<comment type="subunit">
    <text evidence="4">Homotetramer.</text>
</comment>
<name>A0AAW1PA05_9CHLO</name>
<dbReference type="SUPFAM" id="SSF53474">
    <property type="entry name" value="alpha/beta-Hydrolases"/>
    <property type="match status" value="1"/>
</dbReference>
<keyword evidence="8" id="KW-0378">Hydrolase</keyword>
<feature type="domain" description="Peptidase S9 prolyl oligopeptidase catalytic" evidence="9">
    <location>
        <begin position="598"/>
        <end position="715"/>
    </location>
</feature>
<evidence type="ECO:0000256" key="7">
    <source>
        <dbReference type="ARBA" id="ARBA00022490"/>
    </source>
</evidence>
<dbReference type="GO" id="GO:0005737">
    <property type="term" value="C:cytoplasm"/>
    <property type="evidence" value="ECO:0007669"/>
    <property type="project" value="UniProtKB-SubCell"/>
</dbReference>
<feature type="domain" description="Acylamino-acid-releasing enzyme N-terminal" evidence="10">
    <location>
        <begin position="78"/>
        <end position="531"/>
    </location>
</feature>
<dbReference type="Pfam" id="PF19283">
    <property type="entry name" value="APEH_N"/>
    <property type="match status" value="1"/>
</dbReference>
<dbReference type="InterPro" id="IPR045550">
    <property type="entry name" value="AARE_N"/>
</dbReference>
<evidence type="ECO:0000256" key="1">
    <source>
        <dbReference type="ARBA" id="ARBA00000721"/>
    </source>
</evidence>
<dbReference type="InterPro" id="IPR001375">
    <property type="entry name" value="Peptidase_S9_cat"/>
</dbReference>
<dbReference type="PANTHER" id="PTHR42776:SF4">
    <property type="entry name" value="ACYLAMINO-ACID-RELEASING ENZYME"/>
    <property type="match status" value="1"/>
</dbReference>
<evidence type="ECO:0000256" key="6">
    <source>
        <dbReference type="ARBA" id="ARBA00018421"/>
    </source>
</evidence>
<dbReference type="SUPFAM" id="SSF82171">
    <property type="entry name" value="DPP6 N-terminal domain-like"/>
    <property type="match status" value="1"/>
</dbReference>
<comment type="caution">
    <text evidence="11">The sequence shown here is derived from an EMBL/GenBank/DDBJ whole genome shotgun (WGS) entry which is preliminary data.</text>
</comment>
<dbReference type="InterPro" id="IPR011042">
    <property type="entry name" value="6-blade_b-propeller_TolB-like"/>
</dbReference>
<evidence type="ECO:0000256" key="2">
    <source>
        <dbReference type="ARBA" id="ARBA00004496"/>
    </source>
</evidence>
<keyword evidence="12" id="KW-1185">Reference proteome</keyword>
<dbReference type="Pfam" id="PF00326">
    <property type="entry name" value="Peptidase_S9"/>
    <property type="match status" value="1"/>
</dbReference>
<dbReference type="EC" id="3.4.19.1" evidence="5"/>
<dbReference type="GO" id="GO:0004252">
    <property type="term" value="F:serine-type endopeptidase activity"/>
    <property type="evidence" value="ECO:0007669"/>
    <property type="project" value="TreeGrafter"/>
</dbReference>
<accession>A0AAW1PA05</accession>
<dbReference type="PANTHER" id="PTHR42776">
    <property type="entry name" value="SERINE PEPTIDASE S9 FAMILY MEMBER"/>
    <property type="match status" value="1"/>
</dbReference>
<evidence type="ECO:0000259" key="10">
    <source>
        <dbReference type="Pfam" id="PF19283"/>
    </source>
</evidence>
<keyword evidence="7" id="KW-0963">Cytoplasm</keyword>
<organism evidence="11 12">
    <name type="scientific">Symbiochloris irregularis</name>
    <dbReference type="NCBI Taxonomy" id="706552"/>
    <lineage>
        <taxon>Eukaryota</taxon>
        <taxon>Viridiplantae</taxon>
        <taxon>Chlorophyta</taxon>
        <taxon>core chlorophytes</taxon>
        <taxon>Trebouxiophyceae</taxon>
        <taxon>Trebouxiales</taxon>
        <taxon>Trebouxiaceae</taxon>
        <taxon>Symbiochloris</taxon>
    </lineage>
</organism>
<evidence type="ECO:0000259" key="9">
    <source>
        <dbReference type="Pfam" id="PF00326"/>
    </source>
</evidence>
<dbReference type="InterPro" id="IPR029058">
    <property type="entry name" value="AB_hydrolase_fold"/>
</dbReference>
<dbReference type="Proteomes" id="UP001465755">
    <property type="component" value="Unassembled WGS sequence"/>
</dbReference>
<dbReference type="EMBL" id="JALJOQ010000035">
    <property type="protein sequence ID" value="KAK9806703.1"/>
    <property type="molecule type" value="Genomic_DNA"/>
</dbReference>
<comment type="subcellular location">
    <subcellularLocation>
        <location evidence="2">Cytoplasm</location>
    </subcellularLocation>
</comment>
<dbReference type="Gene3D" id="3.40.50.1820">
    <property type="entry name" value="alpha/beta hydrolase"/>
    <property type="match status" value="1"/>
</dbReference>
<protein>
    <recommendedName>
        <fullName evidence="6">Acylamino-acid-releasing enzyme</fullName>
        <ecNumber evidence="5">3.4.19.1</ecNumber>
    </recommendedName>
</protein>
<proteinExistence type="inferred from homology"/>
<gene>
    <name evidence="11" type="ORF">WJX73_010367</name>
</gene>
<sequence>MRRSRLSCGLSGSGIRYSLPGIFRRPCAGHPCLAFLHTLRTKTPGRRLHAAPALQIKSQMAEKEKIHQSLPEELPGMEAEARLLAGFLEIPSISRAWCSPAIGDSANLTVQFGQRNVTANSQRKYISTYLLPAQWDGKQAPVPGFPFELKDVGLMSWSPSGSKGLVTRAGTEGNSAVLEVWGHGRLLRQLNVPKALHGPVVNDGWFASGAAWSPDESQIAYVAEAAPAKQTPLWCGPDKQAQKDDKVPAAAPAGFRGQGEFQEDWGELNTGKRAPAIFILDVASGSVRQAKGLPGDCSAGQPVWTPDGKELVVTVWGHSFPQFGRRLGIVYCMNRPCSLHRLPVQPAGDAQAPASQVLTPEDGSAMSARFSPDGSRLVFLSHLAAVQSGTHGATTALCTLQWPPASSGHAEVQTVVDVVQRPASNAADAFPGLYLAVLPAQPFLGPSTLLLTSQWRSSSDIVCIDLESGAARTLRPADSRGAWGLLTIGQGWVVATHSAPNQPPQIRLARQDQIGDRSCTWHTIQVTEPSTLQEPVADAMQAITFQTLKVKPTNGDKSLPCEAILLQGQTGKPAPTLLFPHGGPHSAYPDGFWPTAGFLCALGYNVILVNFRGSLGFGESTVQSLPGNIGDHDVADCIASLDAVIALGCVDESRIAVMGGSHGGLLTGHLVGQHPQRFKCAVLRNPVMDISAMIHLTDIPDWCYVECWGSEEGKKRMSPKPTAEDLACFLAHSPATHADKAEFETFLNHAWWFKEHMGA</sequence>
<dbReference type="AlphaFoldDB" id="A0AAW1PA05"/>
<evidence type="ECO:0000256" key="8">
    <source>
        <dbReference type="ARBA" id="ARBA00022801"/>
    </source>
</evidence>
<evidence type="ECO:0000256" key="4">
    <source>
        <dbReference type="ARBA" id="ARBA00011881"/>
    </source>
</evidence>
<evidence type="ECO:0000313" key="11">
    <source>
        <dbReference type="EMBL" id="KAK9806703.1"/>
    </source>
</evidence>
<dbReference type="GO" id="GO:0006508">
    <property type="term" value="P:proteolysis"/>
    <property type="evidence" value="ECO:0007669"/>
    <property type="project" value="InterPro"/>
</dbReference>
<dbReference type="Gene3D" id="2.120.10.30">
    <property type="entry name" value="TolB, C-terminal domain"/>
    <property type="match status" value="1"/>
</dbReference>
<reference evidence="11 12" key="1">
    <citation type="journal article" date="2024" name="Nat. Commun.">
        <title>Phylogenomics reveals the evolutionary origins of lichenization in chlorophyte algae.</title>
        <authorList>
            <person name="Puginier C."/>
            <person name="Libourel C."/>
            <person name="Otte J."/>
            <person name="Skaloud P."/>
            <person name="Haon M."/>
            <person name="Grisel S."/>
            <person name="Petersen M."/>
            <person name="Berrin J.G."/>
            <person name="Delaux P.M."/>
            <person name="Dal Grande F."/>
            <person name="Keller J."/>
        </authorList>
    </citation>
    <scope>NUCLEOTIDE SEQUENCE [LARGE SCALE GENOMIC DNA]</scope>
    <source>
        <strain evidence="11 12">SAG 2036</strain>
    </source>
</reference>
<evidence type="ECO:0000256" key="5">
    <source>
        <dbReference type="ARBA" id="ARBA00012917"/>
    </source>
</evidence>
<evidence type="ECO:0000313" key="12">
    <source>
        <dbReference type="Proteomes" id="UP001465755"/>
    </source>
</evidence>
<evidence type="ECO:0000256" key="3">
    <source>
        <dbReference type="ARBA" id="ARBA00010040"/>
    </source>
</evidence>
<comment type="catalytic activity">
    <reaction evidence="1">
        <text>Cleavage of an N-acetyl or N-formyl amino acid from the N-terminus of a polypeptide.</text>
        <dbReference type="EC" id="3.4.19.1"/>
    </reaction>
</comment>
<comment type="similarity">
    <text evidence="3">Belongs to the peptidase S9C family.</text>
</comment>